<dbReference type="AlphaFoldDB" id="A0A0F9NX53"/>
<comment type="caution">
    <text evidence="1">The sequence shown here is derived from an EMBL/GenBank/DDBJ whole genome shotgun (WGS) entry which is preliminary data.</text>
</comment>
<gene>
    <name evidence="1" type="ORF">LCGC14_1208320</name>
</gene>
<accession>A0A0F9NX53</accession>
<organism evidence="1">
    <name type="scientific">marine sediment metagenome</name>
    <dbReference type="NCBI Taxonomy" id="412755"/>
    <lineage>
        <taxon>unclassified sequences</taxon>
        <taxon>metagenomes</taxon>
        <taxon>ecological metagenomes</taxon>
    </lineage>
</organism>
<proteinExistence type="predicted"/>
<protein>
    <submittedName>
        <fullName evidence="1">Uncharacterized protein</fullName>
    </submittedName>
</protein>
<evidence type="ECO:0000313" key="1">
    <source>
        <dbReference type="EMBL" id="KKM93440.1"/>
    </source>
</evidence>
<name>A0A0F9NX53_9ZZZZ</name>
<reference evidence="1" key="1">
    <citation type="journal article" date="2015" name="Nature">
        <title>Complex archaea that bridge the gap between prokaryotes and eukaryotes.</title>
        <authorList>
            <person name="Spang A."/>
            <person name="Saw J.H."/>
            <person name="Jorgensen S.L."/>
            <person name="Zaremba-Niedzwiedzka K."/>
            <person name="Martijn J."/>
            <person name="Lind A.E."/>
            <person name="van Eijk R."/>
            <person name="Schleper C."/>
            <person name="Guy L."/>
            <person name="Ettema T.J."/>
        </authorList>
    </citation>
    <scope>NUCLEOTIDE SEQUENCE</scope>
</reference>
<sequence>MMVGTDTVCPQCDRRANQWIDSDHARSPFAWRIRSALAVFCDRCRPMLRRRRR</sequence>
<dbReference type="EMBL" id="LAZR01006264">
    <property type="protein sequence ID" value="KKM93440.1"/>
    <property type="molecule type" value="Genomic_DNA"/>
</dbReference>